<dbReference type="AlphaFoldDB" id="A0A383UHW6"/>
<sequence>MMRLLITTITTALLISSAVGEEAHLSRVLVQDESSSHNTIMHAAVQDQITDSLGADSLASSNGGFDANNAFLAKRHMDKPSELVFSCVTGQNKTITAKFGMVIDSLTHACKAIGEPGRVRAKWPYPATIEADNYTEHGPYFVWKVGYRPPTQKRLALAANEKKSDAETPHIIATYNCDLLDVVTEDLVSGKYEYCTRKWVEI</sequence>
<dbReference type="EMBL" id="UNSH01000001">
    <property type="protein sequence ID" value="SZE99354.1"/>
    <property type="molecule type" value="Genomic_DNA"/>
</dbReference>
<proteinExistence type="predicted"/>
<organism evidence="2 3">
    <name type="scientific">Blumeria hordei</name>
    <name type="common">Barley powdery mildew</name>
    <name type="synonym">Blumeria graminis f. sp. hordei</name>
    <dbReference type="NCBI Taxonomy" id="2867405"/>
    <lineage>
        <taxon>Eukaryota</taxon>
        <taxon>Fungi</taxon>
        <taxon>Dikarya</taxon>
        <taxon>Ascomycota</taxon>
        <taxon>Pezizomycotina</taxon>
        <taxon>Leotiomycetes</taxon>
        <taxon>Erysiphales</taxon>
        <taxon>Erysiphaceae</taxon>
        <taxon>Blumeria</taxon>
    </lineage>
</organism>
<name>A0A383UHW6_BLUHO</name>
<evidence type="ECO:0000256" key="1">
    <source>
        <dbReference type="SAM" id="SignalP"/>
    </source>
</evidence>
<feature type="chain" id="PRO_5016673931" description="Secreted protein" evidence="1">
    <location>
        <begin position="21"/>
        <end position="202"/>
    </location>
</feature>
<keyword evidence="1" id="KW-0732">Signal</keyword>
<evidence type="ECO:0000313" key="2">
    <source>
        <dbReference type="EMBL" id="SZE99354.1"/>
    </source>
</evidence>
<protein>
    <recommendedName>
        <fullName evidence="4">Secreted protein</fullName>
    </recommendedName>
</protein>
<dbReference type="VEuPathDB" id="FungiDB:BLGHR1_10105"/>
<reference evidence="2 3" key="1">
    <citation type="submission" date="2017-11" db="EMBL/GenBank/DDBJ databases">
        <authorList>
            <person name="Kracher B."/>
        </authorList>
    </citation>
    <scope>NUCLEOTIDE SEQUENCE [LARGE SCALE GENOMIC DNA]</scope>
    <source>
        <strain evidence="2 3">RACE1</strain>
    </source>
</reference>
<evidence type="ECO:0008006" key="4">
    <source>
        <dbReference type="Google" id="ProtNLM"/>
    </source>
</evidence>
<gene>
    <name evidence="2" type="ORF">BLGHR1_10105</name>
</gene>
<feature type="signal peptide" evidence="1">
    <location>
        <begin position="1"/>
        <end position="20"/>
    </location>
</feature>
<evidence type="ECO:0000313" key="3">
    <source>
        <dbReference type="Proteomes" id="UP000275772"/>
    </source>
</evidence>
<dbReference type="Proteomes" id="UP000275772">
    <property type="component" value="Unassembled WGS sequence"/>
</dbReference>
<accession>A0A383UHW6</accession>